<dbReference type="InterPro" id="IPR016187">
    <property type="entry name" value="CTDL_fold"/>
</dbReference>
<dbReference type="WBParaSite" id="PSAMB.scaffold2086size25545.g16290.t1">
    <property type="protein sequence ID" value="PSAMB.scaffold2086size25545.g16290.t1"/>
    <property type="gene ID" value="PSAMB.scaffold2086size25545.g16290"/>
</dbReference>
<name>A0A914VJX1_9BILA</name>
<dbReference type="Gene3D" id="3.10.100.10">
    <property type="entry name" value="Mannose-Binding Protein A, subunit A"/>
    <property type="match status" value="3"/>
</dbReference>
<evidence type="ECO:0000256" key="3">
    <source>
        <dbReference type="ARBA" id="ARBA00023180"/>
    </source>
</evidence>
<dbReference type="Pfam" id="PF00024">
    <property type="entry name" value="PAN_1"/>
    <property type="match status" value="1"/>
</dbReference>
<dbReference type="CDD" id="cd00037">
    <property type="entry name" value="CLECT"/>
    <property type="match status" value="2"/>
</dbReference>
<dbReference type="Gene3D" id="3.50.4.10">
    <property type="entry name" value="Hepatocyte Growth Factor"/>
    <property type="match status" value="1"/>
</dbReference>
<feature type="domain" description="Apple" evidence="6">
    <location>
        <begin position="471"/>
        <end position="562"/>
    </location>
</feature>
<evidence type="ECO:0000256" key="1">
    <source>
        <dbReference type="ARBA" id="ARBA00022734"/>
    </source>
</evidence>
<feature type="signal peptide" evidence="4">
    <location>
        <begin position="1"/>
        <end position="23"/>
    </location>
</feature>
<dbReference type="InterPro" id="IPR016186">
    <property type="entry name" value="C-type_lectin-like/link_sf"/>
</dbReference>
<evidence type="ECO:0000256" key="2">
    <source>
        <dbReference type="ARBA" id="ARBA00023157"/>
    </source>
</evidence>
<sequence>MMLEYSAYIILLIQIVLIHESTASLFSDECLRHGLKSYYDPTTDSCWIVQATELTFDRAVQQCNHMPGYDGHLAFPKTLNHSWIIYTMLSASDSWIGLQHFGSSTTVSNKSEWYWVYPDGRKESAADALWKDSNPTASGGECAYSNVNNANSLYSTPCTATSAKFICQYDSSSAHHETTLEHKCKQRNQWFWWNDDKSCLVLDTLQRYPEYSKAICTHIPGYRGHMVFIRTMEKMNAIIAFRNGIKNDDIWLGLERDRNMSSGQVGLFWRRFDGYKERFNIKAFLPTTTDQIGEITANYIYMYSNVFNDWWDIDTSMTLCEYEETLRYAPTLLDIQCASLSLPHIYYEGSCYVREETNVVYDVAKISCTHIDGFNGRLAITNNVELLRLIYNTLTLPTGGYPYAYVGLVRLNTTGAATTGYYWLHGNEQTLPLTEDVTYFYPGFPTGASCGLAYLGTLTTYDCTTPRPFICEYVEPTKGTHFRINANTANMKALPQFIIQVYDDLSLQESCGYQCTKTLDCQSIVYNANTRNCLLQSVDSGMLYVKSTNIISAPGYTWYDRY</sequence>
<proteinExistence type="predicted"/>
<feature type="chain" id="PRO_5036689509" evidence="4">
    <location>
        <begin position="24"/>
        <end position="562"/>
    </location>
</feature>
<evidence type="ECO:0000313" key="8">
    <source>
        <dbReference type="WBParaSite" id="PSAMB.scaffold2086size25545.g16290.t1"/>
    </source>
</evidence>
<dbReference type="InterPro" id="IPR052309">
    <property type="entry name" value="C-type_Lectin_Domain_Fam1"/>
</dbReference>
<feature type="domain" description="C-type lectin" evidence="5">
    <location>
        <begin position="347"/>
        <end position="472"/>
    </location>
</feature>
<keyword evidence="3" id="KW-0325">Glycoprotein</keyword>
<evidence type="ECO:0000256" key="4">
    <source>
        <dbReference type="SAM" id="SignalP"/>
    </source>
</evidence>
<dbReference type="PANTHER" id="PTHR46490:SF6">
    <property type="entry name" value="ASIALOGLYCOPROTEIN RECEPTOR 1-LIKE-RELATED"/>
    <property type="match status" value="1"/>
</dbReference>
<evidence type="ECO:0000313" key="7">
    <source>
        <dbReference type="Proteomes" id="UP000887566"/>
    </source>
</evidence>
<dbReference type="PROSITE" id="PS50948">
    <property type="entry name" value="PAN"/>
    <property type="match status" value="1"/>
</dbReference>
<keyword evidence="2" id="KW-1015">Disulfide bond</keyword>
<protein>
    <submittedName>
        <fullName evidence="8">C-type lectin domain-containing protein</fullName>
    </submittedName>
</protein>
<evidence type="ECO:0000259" key="5">
    <source>
        <dbReference type="PROSITE" id="PS50041"/>
    </source>
</evidence>
<evidence type="ECO:0000259" key="6">
    <source>
        <dbReference type="PROSITE" id="PS50948"/>
    </source>
</evidence>
<dbReference type="AlphaFoldDB" id="A0A914VJX1"/>
<dbReference type="SUPFAM" id="SSF56436">
    <property type="entry name" value="C-type lectin-like"/>
    <property type="match status" value="3"/>
</dbReference>
<dbReference type="PROSITE" id="PS50041">
    <property type="entry name" value="C_TYPE_LECTIN_2"/>
    <property type="match status" value="2"/>
</dbReference>
<dbReference type="InterPro" id="IPR001304">
    <property type="entry name" value="C-type_lectin-like"/>
</dbReference>
<feature type="domain" description="C-type lectin" evidence="5">
    <location>
        <begin position="42"/>
        <end position="168"/>
    </location>
</feature>
<keyword evidence="7" id="KW-1185">Reference proteome</keyword>
<dbReference type="Proteomes" id="UP000887566">
    <property type="component" value="Unplaced"/>
</dbReference>
<keyword evidence="4" id="KW-0732">Signal</keyword>
<accession>A0A914VJX1</accession>
<dbReference type="SMART" id="SM00034">
    <property type="entry name" value="CLECT"/>
    <property type="match status" value="2"/>
</dbReference>
<dbReference type="SUPFAM" id="SSF57414">
    <property type="entry name" value="Hairpin loop containing domain-like"/>
    <property type="match status" value="1"/>
</dbReference>
<keyword evidence="1" id="KW-0430">Lectin</keyword>
<dbReference type="PANTHER" id="PTHR46490">
    <property type="entry name" value="C-TYPE LECTIN DOMAIN FAMILY 12 MEMBER A-RELATED"/>
    <property type="match status" value="1"/>
</dbReference>
<reference evidence="8" key="1">
    <citation type="submission" date="2022-11" db="UniProtKB">
        <authorList>
            <consortium name="WormBaseParasite"/>
        </authorList>
    </citation>
    <scope>IDENTIFICATION</scope>
</reference>
<dbReference type="GO" id="GO:0030246">
    <property type="term" value="F:carbohydrate binding"/>
    <property type="evidence" value="ECO:0007669"/>
    <property type="project" value="UniProtKB-KW"/>
</dbReference>
<organism evidence="7 8">
    <name type="scientific">Plectus sambesii</name>
    <dbReference type="NCBI Taxonomy" id="2011161"/>
    <lineage>
        <taxon>Eukaryota</taxon>
        <taxon>Metazoa</taxon>
        <taxon>Ecdysozoa</taxon>
        <taxon>Nematoda</taxon>
        <taxon>Chromadorea</taxon>
        <taxon>Plectida</taxon>
        <taxon>Plectina</taxon>
        <taxon>Plectoidea</taxon>
        <taxon>Plectidae</taxon>
        <taxon>Plectus</taxon>
    </lineage>
</organism>
<dbReference type="InterPro" id="IPR003609">
    <property type="entry name" value="Pan_app"/>
</dbReference>